<protein>
    <submittedName>
        <fullName evidence="1">Uncharacterized protein</fullName>
    </submittedName>
</protein>
<evidence type="ECO:0000313" key="2">
    <source>
        <dbReference type="Proteomes" id="UP000269396"/>
    </source>
</evidence>
<proteinExistence type="predicted"/>
<gene>
    <name evidence="1" type="ORF">SMTD_LOCUS16925</name>
</gene>
<evidence type="ECO:0000313" key="1">
    <source>
        <dbReference type="EMBL" id="VDP72715.1"/>
    </source>
</evidence>
<reference evidence="1 2" key="1">
    <citation type="submission" date="2018-11" db="EMBL/GenBank/DDBJ databases">
        <authorList>
            <consortium name="Pathogen Informatics"/>
        </authorList>
    </citation>
    <scope>NUCLEOTIDE SEQUENCE [LARGE SCALE GENOMIC DNA]</scope>
    <source>
        <strain>Denwood</strain>
        <strain evidence="2">Zambia</strain>
    </source>
</reference>
<dbReference type="EMBL" id="UZAL01037916">
    <property type="protein sequence ID" value="VDP72715.1"/>
    <property type="molecule type" value="Genomic_DNA"/>
</dbReference>
<accession>A0A183PRE0</accession>
<dbReference type="Proteomes" id="UP000269396">
    <property type="component" value="Unassembled WGS sequence"/>
</dbReference>
<organism evidence="1 2">
    <name type="scientific">Schistosoma mattheei</name>
    <dbReference type="NCBI Taxonomy" id="31246"/>
    <lineage>
        <taxon>Eukaryota</taxon>
        <taxon>Metazoa</taxon>
        <taxon>Spiralia</taxon>
        <taxon>Lophotrochozoa</taxon>
        <taxon>Platyhelminthes</taxon>
        <taxon>Trematoda</taxon>
        <taxon>Digenea</taxon>
        <taxon>Strigeidida</taxon>
        <taxon>Schistosomatoidea</taxon>
        <taxon>Schistosomatidae</taxon>
        <taxon>Schistosoma</taxon>
    </lineage>
</organism>
<sequence length="93" mass="11174">MTLYIFSEVEHLIQSIQLLPLLHQYYHRHHHQNNPVHQPRLQEIRLESDKSQTGHYFQMDSLPRYHQQILQQVSYGRHGKILLILAGVQTKIR</sequence>
<dbReference type="AlphaFoldDB" id="A0A183PRE0"/>
<name>A0A183PRE0_9TREM</name>
<keyword evidence="2" id="KW-1185">Reference proteome</keyword>